<dbReference type="InterPro" id="IPR004923">
    <property type="entry name" value="FTR1/Fip1/EfeU"/>
</dbReference>
<sequence length="360" mass="38892">MAKDVFSVPVFLVVFRETLETVIIVSVLLAFLKQTLDGPDSDGKTYKTLRRQVWLGVAAGLFICLVVAAALIGVFYTVGSNAWDKNEGYYEGAFCLLAAVIITVMGAALLRIGKMQKKWRVKLAKAVEAPISTKSRGCVAHWLEKYAMFVLPFITVLREGIEAVVFVAGVTFSAPAYAVPLPVVIGLLVGGIIGWLLYKGGSTAKMQLFLVASTCLLYLVAAGLFSRGVWHLEAQKWNEAVGGDAAETGAGPGSYDIDKSVWHVNCCSPTAADNGGWGVFNAILGWQNSATYGSVISYNVYWIFVMIGFFLMRFRETKGRWPFQKSKAPVVGSIRSNSSSQQDDVSGKVPGVRETAAATS</sequence>
<dbReference type="PANTHER" id="PTHR31632">
    <property type="entry name" value="IRON TRANSPORTER FTH1"/>
    <property type="match status" value="1"/>
</dbReference>
<keyword evidence="3" id="KW-0408">Iron</keyword>
<proteinExistence type="inferred from homology"/>
<evidence type="ECO:0000256" key="2">
    <source>
        <dbReference type="ARBA" id="ARBA00008333"/>
    </source>
</evidence>
<feature type="transmembrane region" description="Helical" evidence="8">
    <location>
        <begin position="295"/>
        <end position="314"/>
    </location>
</feature>
<dbReference type="STRING" id="1081109.A0A168E9Z1"/>
<dbReference type="OrthoDB" id="4364at2759"/>
<evidence type="ECO:0000256" key="3">
    <source>
        <dbReference type="ARBA" id="ARBA00022496"/>
    </source>
</evidence>
<feature type="transmembrane region" description="Helical" evidence="8">
    <location>
        <begin position="146"/>
        <end position="170"/>
    </location>
</feature>
<evidence type="ECO:0000256" key="7">
    <source>
        <dbReference type="SAM" id="MobiDB-lite"/>
    </source>
</evidence>
<comment type="caution">
    <text evidence="9">The sequence shown here is derived from an EMBL/GenBank/DDBJ whole genome shotgun (WGS) entry which is preliminary data.</text>
</comment>
<reference evidence="9 10" key="1">
    <citation type="journal article" date="2016" name="Genome Biol. Evol.">
        <title>Divergent and convergent evolution of fungal pathogenicity.</title>
        <authorList>
            <person name="Shang Y."/>
            <person name="Xiao G."/>
            <person name="Zheng P."/>
            <person name="Cen K."/>
            <person name="Zhan S."/>
            <person name="Wang C."/>
        </authorList>
    </citation>
    <scope>NUCLEOTIDE SEQUENCE [LARGE SCALE GENOMIC DNA]</scope>
    <source>
        <strain evidence="9 10">RCEF 2490</strain>
    </source>
</reference>
<feature type="compositionally biased region" description="Polar residues" evidence="7">
    <location>
        <begin position="334"/>
        <end position="344"/>
    </location>
</feature>
<comment type="similarity">
    <text evidence="2">Belongs to the oxidase-dependent Fe transporter (OFeT) (TC 9.A.10.1) family.</text>
</comment>
<keyword evidence="4 8" id="KW-0812">Transmembrane</keyword>
<evidence type="ECO:0000256" key="5">
    <source>
        <dbReference type="ARBA" id="ARBA00022989"/>
    </source>
</evidence>
<organism evidence="9 10">
    <name type="scientific">Moelleriella libera RCEF 2490</name>
    <dbReference type="NCBI Taxonomy" id="1081109"/>
    <lineage>
        <taxon>Eukaryota</taxon>
        <taxon>Fungi</taxon>
        <taxon>Dikarya</taxon>
        <taxon>Ascomycota</taxon>
        <taxon>Pezizomycotina</taxon>
        <taxon>Sordariomycetes</taxon>
        <taxon>Hypocreomycetidae</taxon>
        <taxon>Hypocreales</taxon>
        <taxon>Clavicipitaceae</taxon>
        <taxon>Moelleriella</taxon>
    </lineage>
</organism>
<evidence type="ECO:0000313" key="9">
    <source>
        <dbReference type="EMBL" id="KZZ98579.1"/>
    </source>
</evidence>
<dbReference type="GO" id="GO:0033215">
    <property type="term" value="P:reductive iron assimilation"/>
    <property type="evidence" value="ECO:0007669"/>
    <property type="project" value="EnsemblFungi"/>
</dbReference>
<keyword evidence="10" id="KW-1185">Reference proteome</keyword>
<keyword evidence="6 8" id="KW-0472">Membrane</keyword>
<name>A0A168E9Z1_9HYPO</name>
<keyword evidence="5 8" id="KW-1133">Transmembrane helix</keyword>
<evidence type="ECO:0000256" key="6">
    <source>
        <dbReference type="ARBA" id="ARBA00023136"/>
    </source>
</evidence>
<feature type="transmembrane region" description="Helical" evidence="8">
    <location>
        <begin position="53"/>
        <end position="76"/>
    </location>
</feature>
<feature type="region of interest" description="Disordered" evidence="7">
    <location>
        <begin position="330"/>
        <end position="360"/>
    </location>
</feature>
<evidence type="ECO:0000256" key="8">
    <source>
        <dbReference type="SAM" id="Phobius"/>
    </source>
</evidence>
<evidence type="ECO:0000256" key="4">
    <source>
        <dbReference type="ARBA" id="ARBA00022692"/>
    </source>
</evidence>
<feature type="transmembrane region" description="Helical" evidence="8">
    <location>
        <begin position="176"/>
        <end position="197"/>
    </location>
</feature>
<protein>
    <submittedName>
        <fullName evidence="9">Iron permease FTR1</fullName>
    </submittedName>
</protein>
<comment type="subcellular location">
    <subcellularLocation>
        <location evidence="1">Membrane</location>
        <topology evidence="1">Multi-pass membrane protein</topology>
    </subcellularLocation>
</comment>
<dbReference type="AlphaFoldDB" id="A0A168E9Z1"/>
<dbReference type="PANTHER" id="PTHR31632:SF2">
    <property type="entry name" value="PLASMA MEMBRANE IRON PERMEASE"/>
    <property type="match status" value="1"/>
</dbReference>
<evidence type="ECO:0000313" key="10">
    <source>
        <dbReference type="Proteomes" id="UP000078544"/>
    </source>
</evidence>
<feature type="transmembrane region" description="Helical" evidence="8">
    <location>
        <begin position="88"/>
        <end position="110"/>
    </location>
</feature>
<gene>
    <name evidence="9" type="ORF">AAL_03097</name>
</gene>
<dbReference type="Pfam" id="PF03239">
    <property type="entry name" value="FTR1"/>
    <property type="match status" value="1"/>
</dbReference>
<feature type="transmembrane region" description="Helical" evidence="8">
    <location>
        <begin position="209"/>
        <end position="230"/>
    </location>
</feature>
<feature type="transmembrane region" description="Helical" evidence="8">
    <location>
        <begin position="6"/>
        <end position="32"/>
    </location>
</feature>
<keyword evidence="3" id="KW-0410">Iron transport</keyword>
<dbReference type="EMBL" id="AZGY01000005">
    <property type="protein sequence ID" value="KZZ98579.1"/>
    <property type="molecule type" value="Genomic_DNA"/>
</dbReference>
<dbReference type="GO" id="GO:0061840">
    <property type="term" value="F:high-affinity ferrous iron transmembrane transporter activity"/>
    <property type="evidence" value="ECO:0007669"/>
    <property type="project" value="EnsemblFungi"/>
</dbReference>
<dbReference type="Proteomes" id="UP000078544">
    <property type="component" value="Unassembled WGS sequence"/>
</dbReference>
<accession>A0A168E9Z1</accession>
<evidence type="ECO:0000256" key="1">
    <source>
        <dbReference type="ARBA" id="ARBA00004141"/>
    </source>
</evidence>
<keyword evidence="3" id="KW-0813">Transport</keyword>
<dbReference type="GO" id="GO:0033573">
    <property type="term" value="C:high-affinity iron permease complex"/>
    <property type="evidence" value="ECO:0007669"/>
    <property type="project" value="EnsemblFungi"/>
</dbReference>
<keyword evidence="3" id="KW-0406">Ion transport</keyword>